<dbReference type="Pfam" id="PF13385">
    <property type="entry name" value="Laminin_G_3"/>
    <property type="match status" value="1"/>
</dbReference>
<evidence type="ECO:0000256" key="1">
    <source>
        <dbReference type="ARBA" id="ARBA00022737"/>
    </source>
</evidence>
<proteinExistence type="predicted"/>
<sequence>QTDSYHAEDGLAVSAIDGSGHESGFSNLVWTLHMLSPSAVAVDKNNNRQIAASGNLLALQDQNGQFLKWLGKYTEFLAYWSIGWHHPEERSHMARDAAGNTIYSVPSQHEVVIGVPESQGPFRSFGQHGSAPGQLDTPTGVALWGEPCEFGGPYSVDEHTLLLAHYDGDLGGEQGEVAIASGTSFEQGMHGQGVLIDSDDSLAYSRDGNLESWQGTIEFWIRPNWNGDDLGFYELFQVKDDFDDYSSHAMWLGKDPNGHLGSWGDIYVNVGDLSAGEWYHIAVAWEGPDVTLYINGTPRQSGYGDPRDFTAEFFNVGSACCSRGNQVNATIDELRISNMRRIGNSDTCSLILVADSGNNRIQVFDSMGNFVSAYGSSGTGAGQFSNPRGMATDELGNLIVVDSGNDRLQVLDFDGINFKFVKEILGEFNAPWDVAVPHHDQIVVADTGNNAIKVLDDKGHLLATYSEPNVRGYSGPFSQPRGLAIDLNGKIIVADTLNHRVVEIISPFVDPPHDPNSIFVDG</sequence>
<dbReference type="InterPro" id="IPR001258">
    <property type="entry name" value="NHL_repeat"/>
</dbReference>
<reference evidence="2" key="1">
    <citation type="journal article" date="2014" name="Front. Microbiol.">
        <title>High frequency of phylogenetically diverse reductive dehalogenase-homologous genes in deep subseafloor sedimentary metagenomes.</title>
        <authorList>
            <person name="Kawai M."/>
            <person name="Futagami T."/>
            <person name="Toyoda A."/>
            <person name="Takaki Y."/>
            <person name="Nishi S."/>
            <person name="Hori S."/>
            <person name="Arai W."/>
            <person name="Tsubouchi T."/>
            <person name="Morono Y."/>
            <person name="Uchiyama I."/>
            <person name="Ito T."/>
            <person name="Fujiyama A."/>
            <person name="Inagaki F."/>
            <person name="Takami H."/>
        </authorList>
    </citation>
    <scope>NUCLEOTIDE SEQUENCE</scope>
    <source>
        <strain evidence="2">Expedition CK06-06</strain>
    </source>
</reference>
<feature type="non-terminal residue" evidence="2">
    <location>
        <position position="522"/>
    </location>
</feature>
<protein>
    <recommendedName>
        <fullName evidence="3">LamG-like jellyroll fold domain-containing protein</fullName>
    </recommendedName>
</protein>
<dbReference type="InterPro" id="IPR050952">
    <property type="entry name" value="TRIM-NHL_E3_ligases"/>
</dbReference>
<dbReference type="GO" id="GO:0000209">
    <property type="term" value="P:protein polyubiquitination"/>
    <property type="evidence" value="ECO:0007669"/>
    <property type="project" value="TreeGrafter"/>
</dbReference>
<dbReference type="SUPFAM" id="SSF101898">
    <property type="entry name" value="NHL repeat"/>
    <property type="match status" value="1"/>
</dbReference>
<dbReference type="SUPFAM" id="SSF49899">
    <property type="entry name" value="Concanavalin A-like lectins/glucanases"/>
    <property type="match status" value="1"/>
</dbReference>
<dbReference type="PANTHER" id="PTHR24104:SF25">
    <property type="entry name" value="PROTEIN LIN-41"/>
    <property type="match status" value="1"/>
</dbReference>
<dbReference type="InterPro" id="IPR011042">
    <property type="entry name" value="6-blade_b-propeller_TolB-like"/>
</dbReference>
<dbReference type="EMBL" id="BART01006408">
    <property type="protein sequence ID" value="GAG63010.1"/>
    <property type="molecule type" value="Genomic_DNA"/>
</dbReference>
<comment type="caution">
    <text evidence="2">The sequence shown here is derived from an EMBL/GenBank/DDBJ whole genome shotgun (WGS) entry which is preliminary data.</text>
</comment>
<keyword evidence="1" id="KW-0677">Repeat</keyword>
<dbReference type="GO" id="GO:0061630">
    <property type="term" value="F:ubiquitin protein ligase activity"/>
    <property type="evidence" value="ECO:0007669"/>
    <property type="project" value="TreeGrafter"/>
</dbReference>
<dbReference type="PROSITE" id="PS51125">
    <property type="entry name" value="NHL"/>
    <property type="match status" value="2"/>
</dbReference>
<gene>
    <name evidence="2" type="ORF">S01H4_14616</name>
</gene>
<evidence type="ECO:0008006" key="3">
    <source>
        <dbReference type="Google" id="ProtNLM"/>
    </source>
</evidence>
<dbReference type="GO" id="GO:0043161">
    <property type="term" value="P:proteasome-mediated ubiquitin-dependent protein catabolic process"/>
    <property type="evidence" value="ECO:0007669"/>
    <property type="project" value="TreeGrafter"/>
</dbReference>
<evidence type="ECO:0000313" key="2">
    <source>
        <dbReference type="EMBL" id="GAG63010.1"/>
    </source>
</evidence>
<dbReference type="CDD" id="cd05819">
    <property type="entry name" value="NHL"/>
    <property type="match status" value="1"/>
</dbReference>
<dbReference type="GO" id="GO:0008270">
    <property type="term" value="F:zinc ion binding"/>
    <property type="evidence" value="ECO:0007669"/>
    <property type="project" value="UniProtKB-KW"/>
</dbReference>
<dbReference type="Gene3D" id="2.120.10.30">
    <property type="entry name" value="TolB, C-terminal domain"/>
    <property type="match status" value="1"/>
</dbReference>
<dbReference type="Gene3D" id="2.60.120.200">
    <property type="match status" value="1"/>
</dbReference>
<dbReference type="Pfam" id="PF01436">
    <property type="entry name" value="NHL"/>
    <property type="match status" value="2"/>
</dbReference>
<feature type="non-terminal residue" evidence="2">
    <location>
        <position position="1"/>
    </location>
</feature>
<accession>X0Z1L8</accession>
<dbReference type="PANTHER" id="PTHR24104">
    <property type="entry name" value="E3 UBIQUITIN-PROTEIN LIGASE NHLRC1-RELATED"/>
    <property type="match status" value="1"/>
</dbReference>
<dbReference type="AlphaFoldDB" id="X0Z1L8"/>
<organism evidence="2">
    <name type="scientific">marine sediment metagenome</name>
    <dbReference type="NCBI Taxonomy" id="412755"/>
    <lineage>
        <taxon>unclassified sequences</taxon>
        <taxon>metagenomes</taxon>
        <taxon>ecological metagenomes</taxon>
    </lineage>
</organism>
<name>X0Z1L8_9ZZZZ</name>
<dbReference type="InterPro" id="IPR013320">
    <property type="entry name" value="ConA-like_dom_sf"/>
</dbReference>